<comment type="caution">
    <text evidence="1">The sequence shown here is derived from an EMBL/GenBank/DDBJ whole genome shotgun (WGS) entry which is preliminary data.</text>
</comment>
<protein>
    <submittedName>
        <fullName evidence="1">Uncharacterized protein</fullName>
    </submittedName>
</protein>
<sequence length="142" mass="15352">MFRFGDVLFIKGDCSFLVLLAISLWVVTLSVHGGADVFVFASRACVTSGSVVDGSVRQNVLHEGCQLDSTKTKVRVTVHVEAASVELKGANQVEEVRVVKWRTKPTSGQCFCLVHGCLVSVEVLGWRGCAFHADSATQVVVR</sequence>
<evidence type="ECO:0000313" key="2">
    <source>
        <dbReference type="Proteomes" id="UP000028582"/>
    </source>
</evidence>
<dbReference type="AlphaFoldDB" id="A0A081B4D2"/>
<reference evidence="1 2" key="1">
    <citation type="submission" date="2013-11" db="EMBL/GenBank/DDBJ databases">
        <title>The Genome Sequence of Phytophthora parasitica P1976.</title>
        <authorList>
            <consortium name="The Broad Institute Genomics Platform"/>
            <person name="Russ C."/>
            <person name="Tyler B."/>
            <person name="Panabieres F."/>
            <person name="Shan W."/>
            <person name="Tripathy S."/>
            <person name="Grunwald N."/>
            <person name="Machado M."/>
            <person name="Johnson C.S."/>
            <person name="Walker B."/>
            <person name="Young S."/>
            <person name="Zeng Q."/>
            <person name="Gargeya S."/>
            <person name="Fitzgerald M."/>
            <person name="Haas B."/>
            <person name="Abouelleil A."/>
            <person name="Allen A.W."/>
            <person name="Alvarado L."/>
            <person name="Arachchi H.M."/>
            <person name="Berlin A.M."/>
            <person name="Chapman S.B."/>
            <person name="Gainer-Dewar J."/>
            <person name="Goldberg J."/>
            <person name="Griggs A."/>
            <person name="Gujja S."/>
            <person name="Hansen M."/>
            <person name="Howarth C."/>
            <person name="Imamovic A."/>
            <person name="Ireland A."/>
            <person name="Larimer J."/>
            <person name="McCowan C."/>
            <person name="Murphy C."/>
            <person name="Pearson M."/>
            <person name="Poon T.W."/>
            <person name="Priest M."/>
            <person name="Roberts A."/>
            <person name="Saif S."/>
            <person name="Shea T."/>
            <person name="Sisk P."/>
            <person name="Sykes S."/>
            <person name="Wortman J."/>
            <person name="Nusbaum C."/>
            <person name="Birren B."/>
        </authorList>
    </citation>
    <scope>NUCLEOTIDE SEQUENCE [LARGE SCALE GENOMIC DNA]</scope>
    <source>
        <strain evidence="1 2">P1976</strain>
    </source>
</reference>
<accession>A0A081B4D2</accession>
<name>A0A081B4D2_PHYNI</name>
<proteinExistence type="predicted"/>
<dbReference type="Proteomes" id="UP000028582">
    <property type="component" value="Unassembled WGS sequence"/>
</dbReference>
<evidence type="ECO:0000313" key="1">
    <source>
        <dbReference type="EMBL" id="ETO85993.1"/>
    </source>
</evidence>
<organism evidence="1 2">
    <name type="scientific">Phytophthora nicotianae P1976</name>
    <dbReference type="NCBI Taxonomy" id="1317066"/>
    <lineage>
        <taxon>Eukaryota</taxon>
        <taxon>Sar</taxon>
        <taxon>Stramenopiles</taxon>
        <taxon>Oomycota</taxon>
        <taxon>Peronosporomycetes</taxon>
        <taxon>Peronosporales</taxon>
        <taxon>Peronosporaceae</taxon>
        <taxon>Phytophthora</taxon>
    </lineage>
</organism>
<gene>
    <name evidence="1" type="ORF">F444_00393</name>
</gene>
<dbReference type="EMBL" id="ANJA01000097">
    <property type="protein sequence ID" value="ETO85993.1"/>
    <property type="molecule type" value="Genomic_DNA"/>
</dbReference>